<keyword evidence="1" id="KW-0812">Transmembrane</keyword>
<evidence type="ECO:0000256" key="1">
    <source>
        <dbReference type="SAM" id="Phobius"/>
    </source>
</evidence>
<reference evidence="2 3" key="1">
    <citation type="submission" date="2015-07" db="EMBL/GenBank/DDBJ databases">
        <title>Genome sequencing of Kibdelosporangium phytohabitans.</title>
        <authorList>
            <person name="Qin S."/>
            <person name="Xing K."/>
        </authorList>
    </citation>
    <scope>NUCLEOTIDE SEQUENCE [LARGE SCALE GENOMIC DNA]</scope>
    <source>
        <strain evidence="2 3">KLBMP1111</strain>
    </source>
</reference>
<dbReference type="InterPro" id="IPR051010">
    <property type="entry name" value="BCAA_transport"/>
</dbReference>
<dbReference type="KEGG" id="kphy:AOZ06_19390"/>
<dbReference type="Proteomes" id="UP000063699">
    <property type="component" value="Chromosome"/>
</dbReference>
<accession>A0A0N9I3F2</accession>
<keyword evidence="1" id="KW-0472">Membrane</keyword>
<dbReference type="InterPro" id="IPR028082">
    <property type="entry name" value="Peripla_BP_I"/>
</dbReference>
<dbReference type="AlphaFoldDB" id="A0A0N9I3F2"/>
<dbReference type="STRING" id="860235.AOZ06_19390"/>
<gene>
    <name evidence="2" type="ORF">AOZ06_19390</name>
</gene>
<sequence length="502" mass="53441">MPRTHQPPVQPRHWLTRYRWPAAVVVVVALGAWLGVARPWDQPDPGPCGAGMTAVGSPYICAGLNLDSTPMQANDPLGDLRAVLAEYNGKVTGEFRTVVLLENMTVNPAIDSTPTNFLRHEIQGAIAAAWPEAGKASGTKLMLANFGSNAEHWRIAVDRIVAAAPGQRIAAVVGIGMSVANSRAAVAELSRHGIATIGATITADSMNTDLSGKRIKNFFRVGPTNTDEANAAANYVAGQGYRRIMMIQDTNPGNIYATTLASAFARRADVRIEFTKKYESPDTEPTGATREELLRRLFSGMHSDVCTGRPDLIYFAGRGVDVRSFVTALSGDGACQEIGEVTVMTGDDAATLVGRPLPLQGDIKARVLYTALAHPDQWKNFPQATSSAAYQTNYENFSAKFLDTHKFPADDLWDGTAIMLHDAVASAMRAAKDIPATDPSAVANFIANLDCNSAVPGASGFIAFDQDTGNQVNKAIPIVGITAEGTMNPVGLVWSKGTPVCA</sequence>
<dbReference type="OrthoDB" id="3440574at2"/>
<evidence type="ECO:0000313" key="2">
    <source>
        <dbReference type="EMBL" id="ALG08790.1"/>
    </source>
</evidence>
<dbReference type="PANTHER" id="PTHR30483:SF6">
    <property type="entry name" value="PERIPLASMIC BINDING PROTEIN OF ABC TRANSPORTER FOR NATURAL AMINO ACIDS"/>
    <property type="match status" value="1"/>
</dbReference>
<keyword evidence="1" id="KW-1133">Transmembrane helix</keyword>
<dbReference type="Gene3D" id="3.40.50.2300">
    <property type="match status" value="2"/>
</dbReference>
<dbReference type="SUPFAM" id="SSF53822">
    <property type="entry name" value="Periplasmic binding protein-like I"/>
    <property type="match status" value="1"/>
</dbReference>
<protein>
    <submittedName>
        <fullName evidence="2">Uncharacterized protein</fullName>
    </submittedName>
</protein>
<keyword evidence="3" id="KW-1185">Reference proteome</keyword>
<evidence type="ECO:0000313" key="3">
    <source>
        <dbReference type="Proteomes" id="UP000063699"/>
    </source>
</evidence>
<dbReference type="EMBL" id="CP012752">
    <property type="protein sequence ID" value="ALG08790.1"/>
    <property type="molecule type" value="Genomic_DNA"/>
</dbReference>
<feature type="transmembrane region" description="Helical" evidence="1">
    <location>
        <begin position="20"/>
        <end position="40"/>
    </location>
</feature>
<dbReference type="RefSeq" id="WP_054290696.1">
    <property type="nucleotide sequence ID" value="NZ_CP012752.1"/>
</dbReference>
<name>A0A0N9I3F2_9PSEU</name>
<proteinExistence type="predicted"/>
<dbReference type="PANTHER" id="PTHR30483">
    <property type="entry name" value="LEUCINE-SPECIFIC-BINDING PROTEIN"/>
    <property type="match status" value="1"/>
</dbReference>
<organism evidence="2 3">
    <name type="scientific">Kibdelosporangium phytohabitans</name>
    <dbReference type="NCBI Taxonomy" id="860235"/>
    <lineage>
        <taxon>Bacteria</taxon>
        <taxon>Bacillati</taxon>
        <taxon>Actinomycetota</taxon>
        <taxon>Actinomycetes</taxon>
        <taxon>Pseudonocardiales</taxon>
        <taxon>Pseudonocardiaceae</taxon>
        <taxon>Kibdelosporangium</taxon>
    </lineage>
</organism>